<dbReference type="PANTHER" id="PTHR48100">
    <property type="entry name" value="BROAD-SPECIFICITY PHOSPHATASE YOR283W-RELATED"/>
    <property type="match status" value="1"/>
</dbReference>
<accession>A0ABV6C097</accession>
<keyword evidence="2" id="KW-1185">Reference proteome</keyword>
<dbReference type="SMART" id="SM00855">
    <property type="entry name" value="PGAM"/>
    <property type="match status" value="1"/>
</dbReference>
<dbReference type="InterPro" id="IPR050275">
    <property type="entry name" value="PGM_Phosphatase"/>
</dbReference>
<dbReference type="RefSeq" id="WP_377788036.1">
    <property type="nucleotide sequence ID" value="NZ_JBHLYQ010000016.1"/>
</dbReference>
<dbReference type="Proteomes" id="UP001589788">
    <property type="component" value="Unassembled WGS sequence"/>
</dbReference>
<evidence type="ECO:0000313" key="2">
    <source>
        <dbReference type="Proteomes" id="UP001589788"/>
    </source>
</evidence>
<proteinExistence type="predicted"/>
<protein>
    <submittedName>
        <fullName evidence="1">Histidine phosphatase family protein</fullName>
    </submittedName>
</protein>
<dbReference type="InterPro" id="IPR029033">
    <property type="entry name" value="His_PPase_superfam"/>
</dbReference>
<dbReference type="SUPFAM" id="SSF53254">
    <property type="entry name" value="Phosphoglycerate mutase-like"/>
    <property type="match status" value="1"/>
</dbReference>
<dbReference type="PANTHER" id="PTHR48100:SF62">
    <property type="entry name" value="GLUCOSYL-3-PHOSPHOGLYCERATE PHOSPHATASE"/>
    <property type="match status" value="1"/>
</dbReference>
<organism evidence="1 2">
    <name type="scientific">Aciditerrimonas ferrireducens</name>
    <dbReference type="NCBI Taxonomy" id="667306"/>
    <lineage>
        <taxon>Bacteria</taxon>
        <taxon>Bacillati</taxon>
        <taxon>Actinomycetota</taxon>
        <taxon>Acidimicrobiia</taxon>
        <taxon>Acidimicrobiales</taxon>
        <taxon>Acidimicrobiaceae</taxon>
        <taxon>Aciditerrimonas</taxon>
    </lineage>
</organism>
<dbReference type="InterPro" id="IPR013078">
    <property type="entry name" value="His_Pase_superF_clade-1"/>
</dbReference>
<dbReference type="EMBL" id="JBHLYQ010000016">
    <property type="protein sequence ID" value="MFC0081110.1"/>
    <property type="molecule type" value="Genomic_DNA"/>
</dbReference>
<sequence>MRVRAPRRRASHAVCFLVRHGRTPTTGKVLPGRAPGLHLSDEGRRQAEATAERLAALRRPPVAVYASPLERAMETAQPIARALGLRVRPLRGLLELDFGEWTGASLAALRRRREWQAVQHLPSTFRFPGGESFAAMQQRVLATLDDLAERHRGESYVAVSHADPIKAAVAATAGVPLDLFQRLVVSPCSVTALARGGGMSHVLCLNATSDLGELGLS</sequence>
<comment type="caution">
    <text evidence="1">The sequence shown here is derived from an EMBL/GenBank/DDBJ whole genome shotgun (WGS) entry which is preliminary data.</text>
</comment>
<reference evidence="1 2" key="1">
    <citation type="submission" date="2024-09" db="EMBL/GenBank/DDBJ databases">
        <authorList>
            <person name="Sun Q."/>
            <person name="Mori K."/>
        </authorList>
    </citation>
    <scope>NUCLEOTIDE SEQUENCE [LARGE SCALE GENOMIC DNA]</scope>
    <source>
        <strain evidence="1 2">JCM 15389</strain>
    </source>
</reference>
<dbReference type="CDD" id="cd07067">
    <property type="entry name" value="HP_PGM_like"/>
    <property type="match status" value="1"/>
</dbReference>
<gene>
    <name evidence="1" type="ORF">ACFFRE_02910</name>
</gene>
<dbReference type="Gene3D" id="3.40.50.1240">
    <property type="entry name" value="Phosphoglycerate mutase-like"/>
    <property type="match status" value="1"/>
</dbReference>
<evidence type="ECO:0000313" key="1">
    <source>
        <dbReference type="EMBL" id="MFC0081110.1"/>
    </source>
</evidence>
<name>A0ABV6C097_9ACTN</name>
<dbReference type="Pfam" id="PF00300">
    <property type="entry name" value="His_Phos_1"/>
    <property type="match status" value="1"/>
</dbReference>